<dbReference type="AlphaFoldDB" id="A0A5C6K572"/>
<gene>
    <name evidence="3" type="ORF">FRZ03_00955</name>
</gene>
<dbReference type="InterPro" id="IPR042099">
    <property type="entry name" value="ANL_N_sf"/>
</dbReference>
<evidence type="ECO:0000259" key="2">
    <source>
        <dbReference type="Pfam" id="PF00501"/>
    </source>
</evidence>
<feature type="domain" description="AMP-dependent synthetase/ligase" evidence="2">
    <location>
        <begin position="41"/>
        <end position="392"/>
    </location>
</feature>
<dbReference type="PROSITE" id="PS00455">
    <property type="entry name" value="AMP_BINDING"/>
    <property type="match status" value="1"/>
</dbReference>
<dbReference type="InterPro" id="IPR020845">
    <property type="entry name" value="AMP-binding_CS"/>
</dbReference>
<dbReference type="RefSeq" id="WP_146463086.1">
    <property type="nucleotide sequence ID" value="NZ_VOGW01000004.1"/>
</dbReference>
<dbReference type="InterPro" id="IPR045851">
    <property type="entry name" value="AMP-bd_C_sf"/>
</dbReference>
<dbReference type="InterPro" id="IPR000873">
    <property type="entry name" value="AMP-dep_synth/lig_dom"/>
</dbReference>
<keyword evidence="4" id="KW-1185">Reference proteome</keyword>
<dbReference type="EMBL" id="VOGW01000004">
    <property type="protein sequence ID" value="TWV58292.1"/>
    <property type="molecule type" value="Genomic_DNA"/>
</dbReference>
<evidence type="ECO:0000313" key="3">
    <source>
        <dbReference type="EMBL" id="TWV58292.1"/>
    </source>
</evidence>
<dbReference type="SUPFAM" id="SSF56801">
    <property type="entry name" value="Acetyl-CoA synthetase-like"/>
    <property type="match status" value="1"/>
</dbReference>
<dbReference type="Gene3D" id="3.30.300.30">
    <property type="match status" value="1"/>
</dbReference>
<accession>A0A5C6K572</accession>
<dbReference type="Proteomes" id="UP000320481">
    <property type="component" value="Unassembled WGS sequence"/>
</dbReference>
<evidence type="ECO:0000256" key="1">
    <source>
        <dbReference type="SAM" id="MobiDB-lite"/>
    </source>
</evidence>
<proteinExistence type="predicted"/>
<keyword evidence="3" id="KW-0436">Ligase</keyword>
<dbReference type="GO" id="GO:0016878">
    <property type="term" value="F:acid-thiol ligase activity"/>
    <property type="evidence" value="ECO:0007669"/>
    <property type="project" value="UniProtKB-ARBA"/>
</dbReference>
<dbReference type="Gene3D" id="3.40.50.12780">
    <property type="entry name" value="N-terminal domain of ligase-like"/>
    <property type="match status" value="1"/>
</dbReference>
<protein>
    <submittedName>
        <fullName evidence="3">Acyl--CoA ligase</fullName>
    </submittedName>
</protein>
<reference evidence="3" key="1">
    <citation type="journal article" date="2019" name="Microbiol. Resour. Announc.">
        <title>Draft Genomic Sequences of Streptomyces misionensis and Streptomyces albidoflavus, bacteria applied for phytopathogen biocontrol.</title>
        <authorList>
            <person name="Pylro V."/>
            <person name="Dias A."/>
            <person name="Andreote F."/>
            <person name="Varani A."/>
            <person name="Andreote C."/>
            <person name="Bernardo E."/>
            <person name="Martins T."/>
        </authorList>
    </citation>
    <scope>NUCLEOTIDE SEQUENCE [LARGE SCALE GENOMIC DNA]</scope>
    <source>
        <strain evidence="3">66</strain>
    </source>
</reference>
<dbReference type="InterPro" id="IPR050237">
    <property type="entry name" value="ATP-dep_AMP-bd_enzyme"/>
</dbReference>
<name>A0A5C6K572_9ACTN</name>
<organism evidence="3 4">
    <name type="scientific">Streptomyces misionensis</name>
    <dbReference type="NCBI Taxonomy" id="67331"/>
    <lineage>
        <taxon>Bacteria</taxon>
        <taxon>Bacillati</taxon>
        <taxon>Actinomycetota</taxon>
        <taxon>Actinomycetes</taxon>
        <taxon>Kitasatosporales</taxon>
        <taxon>Streptomycetaceae</taxon>
        <taxon>Streptomyces</taxon>
    </lineage>
</organism>
<comment type="caution">
    <text evidence="3">The sequence shown here is derived from an EMBL/GenBank/DDBJ whole genome shotgun (WGS) entry which is preliminary data.</text>
</comment>
<dbReference type="PANTHER" id="PTHR43767:SF1">
    <property type="entry name" value="NONRIBOSOMAL PEPTIDE SYNTHASE PES1 (EUROFUNG)-RELATED"/>
    <property type="match status" value="1"/>
</dbReference>
<dbReference type="Pfam" id="PF00501">
    <property type="entry name" value="AMP-binding"/>
    <property type="match status" value="1"/>
</dbReference>
<dbReference type="PANTHER" id="PTHR43767">
    <property type="entry name" value="LONG-CHAIN-FATTY-ACID--COA LIGASE"/>
    <property type="match status" value="1"/>
</dbReference>
<sequence length="531" mass="57153">MRTLEPGLLFDALADRGSTTRVHLSRPLDLPDDGRTAYRIEEIAALVTRAAGWLAGLGVAPGDRVAVIKPNHWDYVLLACAAARIGAVPALISASLPPETLRLLLKRLDATALVTTADTLAAARAAGTDPTALARRTLTLDAPAPGAVPVADVRGHRPPPPRHRDASAPLAIMHTSGTTGVPKLVGHTTASLVHRIAAAEARRWPLVSSRPGDTVAQATSYAHGRALTWTLSAFWLAPRTVVLLDGFDPGRAGPVLRAHRPTVLEATPSAYVRWQPLATAPDNPFRHVRLYISTFDAVHPPTVRTYLAATRRRLPLWVQVWGQSETGPLTFRCLTRRSVRTRGERHPTTRDLGRPVPGRTRLRVVDPATLRPVPRGEPGLVMARTAALCAGYVGEQERLLAKSAGRWFATGDLGVVTRSGRLRLLDREVDTVPGGSGAEIEDVLHDRLPEVVEAVVLGRASGPPLPVLATRDGTLARDAWCRAVADLPPLAEPALVPLDLLPLTATGKVRRQELRDRLLDDAAPYGTGRWT</sequence>
<evidence type="ECO:0000313" key="4">
    <source>
        <dbReference type="Proteomes" id="UP000320481"/>
    </source>
</evidence>
<feature type="region of interest" description="Disordered" evidence="1">
    <location>
        <begin position="147"/>
        <end position="167"/>
    </location>
</feature>